<dbReference type="InterPro" id="IPR005000">
    <property type="entry name" value="Aldolase/citrate-lyase_domain"/>
</dbReference>
<dbReference type="EC" id="4.1.2.52" evidence="5"/>
<proteinExistence type="inferred from homology"/>
<evidence type="ECO:0000313" key="5">
    <source>
        <dbReference type="EMBL" id="UUP18689.1"/>
    </source>
</evidence>
<dbReference type="InterPro" id="IPR040442">
    <property type="entry name" value="Pyrv_kinase-like_dom_sf"/>
</dbReference>
<dbReference type="InterPro" id="IPR015813">
    <property type="entry name" value="Pyrv/PenolPyrv_kinase-like_dom"/>
</dbReference>
<evidence type="ECO:0000259" key="4">
    <source>
        <dbReference type="Pfam" id="PF03328"/>
    </source>
</evidence>
<dbReference type="PANTHER" id="PTHR30502:SF0">
    <property type="entry name" value="PHOSPHOENOLPYRUVATE CARBOXYLASE FAMILY PROTEIN"/>
    <property type="match status" value="1"/>
</dbReference>
<sequence>MPAPKNAFKQALREGRPQIGCWVGLADASTAEIMTTAGFDWLLIDGEHAPNDIRSLRDQLQVVGPSESHPVVRLPIGEAWLIKQVLDVGAQTLLIPMIDTADQAREMVRACRYPPEGLRGVGSALARASRFAAIPDYLHTANHEICLLLQVETVEALANLDAILAVDHVDGVFVGPSDLAASMGHMGNPGHPEVQEAVQDALVRIAAAGKAPGILTTWRWPGAIWSLARSSSRRELTSPCWHRRPATSRRRAKR</sequence>
<dbReference type="GO" id="GO:0016829">
    <property type="term" value="F:lyase activity"/>
    <property type="evidence" value="ECO:0007669"/>
    <property type="project" value="UniProtKB-KW"/>
</dbReference>
<gene>
    <name evidence="5" type="primary">hpcH_1</name>
    <name evidence="5" type="ORF">NTH_03173</name>
</gene>
<dbReference type="Pfam" id="PF03328">
    <property type="entry name" value="HpcH_HpaI"/>
    <property type="match status" value="1"/>
</dbReference>
<evidence type="ECO:0000256" key="3">
    <source>
        <dbReference type="ARBA" id="ARBA00023239"/>
    </source>
</evidence>
<keyword evidence="3 5" id="KW-0456">Lyase</keyword>
<evidence type="ECO:0000256" key="1">
    <source>
        <dbReference type="ARBA" id="ARBA00005568"/>
    </source>
</evidence>
<protein>
    <submittedName>
        <fullName evidence="5">4-hydroxy-2-oxo-heptane-1,7-dioate aldolase</fullName>
        <ecNumber evidence="5">4.1.2.52</ecNumber>
    </submittedName>
</protein>
<organism evidence="5 6">
    <name type="scientific">Nitratireductor thuwali</name>
    <dbReference type="NCBI Taxonomy" id="2267699"/>
    <lineage>
        <taxon>Bacteria</taxon>
        <taxon>Pseudomonadati</taxon>
        <taxon>Pseudomonadota</taxon>
        <taxon>Alphaproteobacteria</taxon>
        <taxon>Hyphomicrobiales</taxon>
        <taxon>Phyllobacteriaceae</taxon>
        <taxon>Nitratireductor</taxon>
    </lineage>
</organism>
<dbReference type="Gene3D" id="3.20.20.60">
    <property type="entry name" value="Phosphoenolpyruvate-binding domains"/>
    <property type="match status" value="1"/>
</dbReference>
<keyword evidence="2" id="KW-0479">Metal-binding</keyword>
<dbReference type="EMBL" id="CP030941">
    <property type="protein sequence ID" value="UUP18689.1"/>
    <property type="molecule type" value="Genomic_DNA"/>
</dbReference>
<name>A0ABY5MPE6_9HYPH</name>
<reference evidence="5 6" key="1">
    <citation type="submission" date="2018-07" db="EMBL/GenBank/DDBJ databases">
        <title>Genome sequence of Nitratireductor thuwali#1536.</title>
        <authorList>
            <person name="Michoud G."/>
            <person name="Merlino G."/>
            <person name="Sefrji F.O."/>
            <person name="Daffonchio D."/>
        </authorList>
    </citation>
    <scope>NUCLEOTIDE SEQUENCE [LARGE SCALE GENOMIC DNA]</scope>
    <source>
        <strain evidence="6">Nit1536</strain>
    </source>
</reference>
<comment type="similarity">
    <text evidence="1">Belongs to the HpcH/HpaI aldolase family.</text>
</comment>
<dbReference type="InterPro" id="IPR050251">
    <property type="entry name" value="HpcH-HpaI_aldolase"/>
</dbReference>
<dbReference type="PANTHER" id="PTHR30502">
    <property type="entry name" value="2-KETO-3-DEOXY-L-RHAMNONATE ALDOLASE"/>
    <property type="match status" value="1"/>
</dbReference>
<evidence type="ECO:0000313" key="6">
    <source>
        <dbReference type="Proteomes" id="UP001342418"/>
    </source>
</evidence>
<accession>A0ABY5MPE6</accession>
<evidence type="ECO:0000256" key="2">
    <source>
        <dbReference type="ARBA" id="ARBA00022723"/>
    </source>
</evidence>
<feature type="domain" description="HpcH/HpaI aldolase/citrate lyase" evidence="4">
    <location>
        <begin position="18"/>
        <end position="214"/>
    </location>
</feature>
<dbReference type="SUPFAM" id="SSF51621">
    <property type="entry name" value="Phosphoenolpyruvate/pyruvate domain"/>
    <property type="match status" value="1"/>
</dbReference>
<keyword evidence="6" id="KW-1185">Reference proteome</keyword>
<dbReference type="Proteomes" id="UP001342418">
    <property type="component" value="Chromosome"/>
</dbReference>